<evidence type="ECO:0000313" key="2">
    <source>
        <dbReference type="Proteomes" id="UP001439008"/>
    </source>
</evidence>
<protein>
    <submittedName>
        <fullName evidence="1">Uncharacterized protein</fullName>
    </submittedName>
</protein>
<gene>
    <name evidence="1" type="ORF">MHBO_003819</name>
</gene>
<name>A0ABV2ASG0_9EUKA</name>
<dbReference type="EMBL" id="JBDODL010002567">
    <property type="protein sequence ID" value="MES1922312.1"/>
    <property type="molecule type" value="Genomic_DNA"/>
</dbReference>
<reference evidence="1 2" key="1">
    <citation type="journal article" date="2024" name="BMC Biol.">
        <title>Comparative genomics of Ascetosporea gives new insight into the evolutionary basis for animal parasitism in Rhizaria.</title>
        <authorList>
            <person name="Hiltunen Thoren M."/>
            <person name="Onut-Brannstrom I."/>
            <person name="Alfjorden A."/>
            <person name="Peckova H."/>
            <person name="Swords F."/>
            <person name="Hooper C."/>
            <person name="Holzer A.S."/>
            <person name="Bass D."/>
            <person name="Burki F."/>
        </authorList>
    </citation>
    <scope>NUCLEOTIDE SEQUENCE [LARGE SCALE GENOMIC DNA]</scope>
    <source>
        <strain evidence="1">20-A016</strain>
    </source>
</reference>
<accession>A0ABV2ASG0</accession>
<proteinExistence type="predicted"/>
<keyword evidence="2" id="KW-1185">Reference proteome</keyword>
<dbReference type="Proteomes" id="UP001439008">
    <property type="component" value="Unassembled WGS sequence"/>
</dbReference>
<comment type="caution">
    <text evidence="1">The sequence shown here is derived from an EMBL/GenBank/DDBJ whole genome shotgun (WGS) entry which is preliminary data.</text>
</comment>
<organism evidence="1 2">
    <name type="scientific">Bonamia ostreae</name>
    <dbReference type="NCBI Taxonomy" id="126728"/>
    <lineage>
        <taxon>Eukaryota</taxon>
        <taxon>Sar</taxon>
        <taxon>Rhizaria</taxon>
        <taxon>Endomyxa</taxon>
        <taxon>Ascetosporea</taxon>
        <taxon>Haplosporida</taxon>
        <taxon>Bonamia</taxon>
    </lineage>
</organism>
<evidence type="ECO:0000313" key="1">
    <source>
        <dbReference type="EMBL" id="MES1922312.1"/>
    </source>
</evidence>
<sequence>MPVELYPVKSCPEDADSWLAAGVKLKCPNDTLGRNLYQCAPNEDKTNLVEFCLKGSIGRHEEGNFSTCPFFQNSQLLPWISRWTFLTKLCVLSVVLSFHNGDIQCMETSIHIHTVYFVIIVMFTLVERSDGDSRLGSSV</sequence>